<organism evidence="2 3">
    <name type="scientific">Ephemerocybe angulata</name>
    <dbReference type="NCBI Taxonomy" id="980116"/>
    <lineage>
        <taxon>Eukaryota</taxon>
        <taxon>Fungi</taxon>
        <taxon>Dikarya</taxon>
        <taxon>Basidiomycota</taxon>
        <taxon>Agaricomycotina</taxon>
        <taxon>Agaricomycetes</taxon>
        <taxon>Agaricomycetidae</taxon>
        <taxon>Agaricales</taxon>
        <taxon>Agaricineae</taxon>
        <taxon>Psathyrellaceae</taxon>
        <taxon>Ephemerocybe</taxon>
    </lineage>
</organism>
<comment type="caution">
    <text evidence="2">The sequence shown here is derived from an EMBL/GenBank/DDBJ whole genome shotgun (WGS) entry which is preliminary data.</text>
</comment>
<dbReference type="Proteomes" id="UP000541558">
    <property type="component" value="Unassembled WGS sequence"/>
</dbReference>
<proteinExistence type="predicted"/>
<dbReference type="EMBL" id="JAACJK010000065">
    <property type="protein sequence ID" value="KAF5334979.1"/>
    <property type="molecule type" value="Genomic_DNA"/>
</dbReference>
<gene>
    <name evidence="2" type="ORF">D9611_010032</name>
</gene>
<dbReference type="OrthoDB" id="2563669at2759"/>
<feature type="region of interest" description="Disordered" evidence="1">
    <location>
        <begin position="311"/>
        <end position="342"/>
    </location>
</feature>
<protein>
    <submittedName>
        <fullName evidence="2">Uncharacterized protein</fullName>
    </submittedName>
</protein>
<feature type="compositionally biased region" description="Low complexity" evidence="1">
    <location>
        <begin position="319"/>
        <end position="342"/>
    </location>
</feature>
<accession>A0A8H5FFJ5</accession>
<evidence type="ECO:0000256" key="1">
    <source>
        <dbReference type="SAM" id="MobiDB-lite"/>
    </source>
</evidence>
<dbReference type="Gene3D" id="2.60.120.260">
    <property type="entry name" value="Galactose-binding domain-like"/>
    <property type="match status" value="2"/>
</dbReference>
<name>A0A8H5FFJ5_9AGAR</name>
<sequence>MDPKAVNTNVTIDDFDTVLVYADQGQWTTPDPSAKDFNGNDPKYLRGTYHLTEVAGAAVSLNFTGPAIYLYGHTGPRFGSYEIQLDTQTIIQSAHGAEESTGPTLLYGAENLTYGNHQLTLKNLGAKGAEGNAFLLDFIQYTFQAAPAGYVATSMFMRILNIPFPSATIRNVTFEEDNPAFSFTGEWGHNTSPAFSGGGTTYTHGDGATATFKFTGSAVYVLGDIKNDHRVYGIKLDGSAEQFYNGTSGCGGAFGLTCEQQVPILKYFASNLDQSEHTVVITNYAGVNSSFFDLDSVVVTVPSVYEPRQLADSGSPFVSTSGTATTGTAGTPTVNGSPSSSGSVSPANSAAGIGSFNSSLLLLLLFFSLFHRRL</sequence>
<reference evidence="2 3" key="1">
    <citation type="journal article" date="2020" name="ISME J.">
        <title>Uncovering the hidden diversity of litter-decomposition mechanisms in mushroom-forming fungi.</title>
        <authorList>
            <person name="Floudas D."/>
            <person name="Bentzer J."/>
            <person name="Ahren D."/>
            <person name="Johansson T."/>
            <person name="Persson P."/>
            <person name="Tunlid A."/>
        </authorList>
    </citation>
    <scope>NUCLEOTIDE SEQUENCE [LARGE SCALE GENOMIC DNA]</scope>
    <source>
        <strain evidence="2 3">CBS 175.51</strain>
    </source>
</reference>
<evidence type="ECO:0000313" key="3">
    <source>
        <dbReference type="Proteomes" id="UP000541558"/>
    </source>
</evidence>
<evidence type="ECO:0000313" key="2">
    <source>
        <dbReference type="EMBL" id="KAF5334979.1"/>
    </source>
</evidence>
<dbReference type="AlphaFoldDB" id="A0A8H5FFJ5"/>
<keyword evidence="3" id="KW-1185">Reference proteome</keyword>